<name>A0A4Q2U649_9HYPH</name>
<dbReference type="OrthoDB" id="9799372at2"/>
<evidence type="ECO:0000256" key="2">
    <source>
        <dbReference type="SAM" id="MobiDB-lite"/>
    </source>
</evidence>
<dbReference type="AlphaFoldDB" id="A0A4Q2U649"/>
<protein>
    <submittedName>
        <fullName evidence="4">Low molecular weight phosphatase family protein</fullName>
    </submittedName>
</protein>
<dbReference type="EMBL" id="QYBB01000025">
    <property type="protein sequence ID" value="RYC30457.1"/>
    <property type="molecule type" value="Genomic_DNA"/>
</dbReference>
<evidence type="ECO:0000313" key="4">
    <source>
        <dbReference type="EMBL" id="RYC30457.1"/>
    </source>
</evidence>
<evidence type="ECO:0000313" key="5">
    <source>
        <dbReference type="Proteomes" id="UP000290759"/>
    </source>
</evidence>
<dbReference type="InterPro" id="IPR036196">
    <property type="entry name" value="Ptyr_pPase_sf"/>
</dbReference>
<dbReference type="InterPro" id="IPR023485">
    <property type="entry name" value="Ptyr_pPase"/>
</dbReference>
<dbReference type="SMART" id="SM00226">
    <property type="entry name" value="LMWPc"/>
    <property type="match status" value="1"/>
</dbReference>
<evidence type="ECO:0000256" key="1">
    <source>
        <dbReference type="ARBA" id="ARBA00022849"/>
    </source>
</evidence>
<dbReference type="PANTHER" id="PTHR43428">
    <property type="entry name" value="ARSENATE REDUCTASE"/>
    <property type="match status" value="1"/>
</dbReference>
<dbReference type="Pfam" id="PF01451">
    <property type="entry name" value="LMWPc"/>
    <property type="match status" value="1"/>
</dbReference>
<proteinExistence type="predicted"/>
<gene>
    <name evidence="4" type="ORF">D3273_18845</name>
</gene>
<organism evidence="4 5">
    <name type="scientific">Lichenibacterium minor</name>
    <dbReference type="NCBI Taxonomy" id="2316528"/>
    <lineage>
        <taxon>Bacteria</taxon>
        <taxon>Pseudomonadati</taxon>
        <taxon>Pseudomonadota</taxon>
        <taxon>Alphaproteobacteria</taxon>
        <taxon>Hyphomicrobiales</taxon>
        <taxon>Lichenihabitantaceae</taxon>
        <taxon>Lichenibacterium</taxon>
    </lineage>
</organism>
<accession>A0A4Q2U649</accession>
<dbReference type="GO" id="GO:0046685">
    <property type="term" value="P:response to arsenic-containing substance"/>
    <property type="evidence" value="ECO:0007669"/>
    <property type="project" value="UniProtKB-KW"/>
</dbReference>
<comment type="caution">
    <text evidence="4">The sequence shown here is derived from an EMBL/GenBank/DDBJ whole genome shotgun (WGS) entry which is preliminary data.</text>
</comment>
<evidence type="ECO:0000259" key="3">
    <source>
        <dbReference type="SMART" id="SM00226"/>
    </source>
</evidence>
<feature type="region of interest" description="Disordered" evidence="2">
    <location>
        <begin position="1"/>
        <end position="22"/>
    </location>
</feature>
<dbReference type="SUPFAM" id="SSF52788">
    <property type="entry name" value="Phosphotyrosine protein phosphatases I"/>
    <property type="match status" value="1"/>
</dbReference>
<dbReference type="RefSeq" id="WP_129228441.1">
    <property type="nucleotide sequence ID" value="NZ_QYBB01000025.1"/>
</dbReference>
<dbReference type="Proteomes" id="UP000290759">
    <property type="component" value="Unassembled WGS sequence"/>
</dbReference>
<keyword evidence="1" id="KW-0059">Arsenical resistance</keyword>
<dbReference type="Gene3D" id="3.40.50.2300">
    <property type="match status" value="1"/>
</dbReference>
<dbReference type="PANTHER" id="PTHR43428:SF1">
    <property type="entry name" value="ARSENATE REDUCTASE"/>
    <property type="match status" value="1"/>
</dbReference>
<feature type="compositionally biased region" description="Pro residues" evidence="2">
    <location>
        <begin position="1"/>
        <end position="17"/>
    </location>
</feature>
<reference evidence="4 5" key="1">
    <citation type="submission" date="2018-12" db="EMBL/GenBank/DDBJ databases">
        <authorList>
            <person name="Grouzdev D.S."/>
            <person name="Krutkina M.S."/>
        </authorList>
    </citation>
    <scope>NUCLEOTIDE SEQUENCE [LARGE SCALE GENOMIC DNA]</scope>
    <source>
        <strain evidence="4 5">RmlP026</strain>
    </source>
</reference>
<sequence length="165" mass="18143">MTPPPAPGSPPADPPGAAPRAKPQSILFACSENAVRSVMAETMAKRLVGRSVYIQSAGVRPGAHDPFVDAVMDELGLDSARHRPRRFEDLEDDNFDLIVTLSPEAHHRALEYTRAMAVDVSYWPTADPTVVEGSRDQRLGAYRATREGLQRRLKDLLSWRPLGSV</sequence>
<reference evidence="4 5" key="2">
    <citation type="submission" date="2019-02" db="EMBL/GenBank/DDBJ databases">
        <title>'Lichenibacterium ramalinii' gen. nov. sp. nov., 'Lichenibacterium minor' gen. nov. sp. nov.</title>
        <authorList>
            <person name="Pankratov T."/>
        </authorList>
    </citation>
    <scope>NUCLEOTIDE SEQUENCE [LARGE SCALE GENOMIC DNA]</scope>
    <source>
        <strain evidence="4 5">RmlP026</strain>
    </source>
</reference>
<keyword evidence="5" id="KW-1185">Reference proteome</keyword>
<feature type="domain" description="Phosphotyrosine protein phosphatase I" evidence="3">
    <location>
        <begin position="24"/>
        <end position="159"/>
    </location>
</feature>